<proteinExistence type="predicted"/>
<gene>
    <name evidence="1" type="ORF">QQX04_11245</name>
</gene>
<dbReference type="Proteomes" id="UP001172738">
    <property type="component" value="Unassembled WGS sequence"/>
</dbReference>
<evidence type="ECO:0000313" key="2">
    <source>
        <dbReference type="Proteomes" id="UP001172738"/>
    </source>
</evidence>
<evidence type="ECO:0000313" key="1">
    <source>
        <dbReference type="EMBL" id="MDN4473567.1"/>
    </source>
</evidence>
<keyword evidence="2" id="KW-1185">Reference proteome</keyword>
<name>A0ABT8G341_9MICO</name>
<sequence>MARGFNVASDVFQRTIDGFDLGGIWNDFQDALQVYNQGKAPILALLTHSTTATGDPLALDGGRLDFEEASEFGVPKSGRVEPDYYVAGYDLKWFDLAQRYTAAFLRDATAEQVRTQHIAAMEGSDRLQWTMAINRLMTPALEGSRPVNPEGQSIYSLYAGSTDDAPPEFKGRTFATGHNHYLVSGAATVDGQDLEDAIEHVAHHGYGVGPGERIILLVHPNEGAVIRGFRAGVNGSPFDFIPSAGGVPYITTERIVGAVPAGEFNGLPVIGSFGKALVVETYDAFAGYVVAIAHGGNNSTRNALSVRSHTRPELKGLRMIPGTDDKYPLSGSTYGIGVGFGVRNRGAAAVVQITASGSYSAPTI</sequence>
<organism evidence="1 2">
    <name type="scientific">Demequina zhanjiangensis</name>
    <dbReference type="NCBI Taxonomy" id="3051659"/>
    <lineage>
        <taxon>Bacteria</taxon>
        <taxon>Bacillati</taxon>
        <taxon>Actinomycetota</taxon>
        <taxon>Actinomycetes</taxon>
        <taxon>Micrococcales</taxon>
        <taxon>Demequinaceae</taxon>
        <taxon>Demequina</taxon>
    </lineage>
</organism>
<protein>
    <submittedName>
        <fullName evidence="1">Uncharacterized protein</fullName>
    </submittedName>
</protein>
<reference evidence="1" key="1">
    <citation type="submission" date="2023-06" db="EMBL/GenBank/DDBJ databases">
        <title>SYSU T00b26.</title>
        <authorList>
            <person name="Gao L."/>
            <person name="Fang B.-Z."/>
            <person name="Li W.-J."/>
        </authorList>
    </citation>
    <scope>NUCLEOTIDE SEQUENCE</scope>
    <source>
        <strain evidence="1">SYSU T00b26</strain>
    </source>
</reference>
<accession>A0ABT8G341</accession>
<comment type="caution">
    <text evidence="1">The sequence shown here is derived from an EMBL/GenBank/DDBJ whole genome shotgun (WGS) entry which is preliminary data.</text>
</comment>
<dbReference type="RefSeq" id="WP_301129219.1">
    <property type="nucleotide sequence ID" value="NZ_JAUHPV010000006.1"/>
</dbReference>
<dbReference type="EMBL" id="JAUHPV010000006">
    <property type="protein sequence ID" value="MDN4473567.1"/>
    <property type="molecule type" value="Genomic_DNA"/>
</dbReference>